<organism evidence="2 3">
    <name type="scientific">Elysia marginata</name>
    <dbReference type="NCBI Taxonomy" id="1093978"/>
    <lineage>
        <taxon>Eukaryota</taxon>
        <taxon>Metazoa</taxon>
        <taxon>Spiralia</taxon>
        <taxon>Lophotrochozoa</taxon>
        <taxon>Mollusca</taxon>
        <taxon>Gastropoda</taxon>
        <taxon>Heterobranchia</taxon>
        <taxon>Euthyneura</taxon>
        <taxon>Panpulmonata</taxon>
        <taxon>Sacoglossa</taxon>
        <taxon>Placobranchoidea</taxon>
        <taxon>Plakobranchidae</taxon>
        <taxon>Elysia</taxon>
    </lineage>
</organism>
<evidence type="ECO:0000313" key="2">
    <source>
        <dbReference type="EMBL" id="GFR98435.1"/>
    </source>
</evidence>
<evidence type="ECO:0000259" key="1">
    <source>
        <dbReference type="Pfam" id="PF20049"/>
    </source>
</evidence>
<protein>
    <recommendedName>
        <fullName evidence="1">DUF6451 domain-containing protein</fullName>
    </recommendedName>
</protein>
<dbReference type="PANTHER" id="PTHR47027">
    <property type="entry name" value="REVERSE TRANSCRIPTASE DOMAIN-CONTAINING PROTEIN"/>
    <property type="match status" value="1"/>
</dbReference>
<gene>
    <name evidence="2" type="ORF">ElyMa_002768900</name>
</gene>
<proteinExistence type="predicted"/>
<sequence>MQSKTDDLNIIPKGVGLRIHSGKSKVLRSGAETQEAIILGTDALEKVVSFTYLGSIIDLKGGTDADIKAIIGKARSTYTQLQRIWKAGNISQKIKIRLYNSDVKSVLLYG</sequence>
<dbReference type="AlphaFoldDB" id="A0AAV4HNY7"/>
<dbReference type="Pfam" id="PF20049">
    <property type="entry name" value="DUF6451"/>
    <property type="match status" value="1"/>
</dbReference>
<dbReference type="PANTHER" id="PTHR47027:SF25">
    <property type="entry name" value="REVERSE TRANSCRIPTASE DOMAIN-CONTAINING PROTEIN"/>
    <property type="match status" value="1"/>
</dbReference>
<reference evidence="2 3" key="1">
    <citation type="journal article" date="2021" name="Elife">
        <title>Chloroplast acquisition without the gene transfer in kleptoplastic sea slugs, Plakobranchus ocellatus.</title>
        <authorList>
            <person name="Maeda T."/>
            <person name="Takahashi S."/>
            <person name="Yoshida T."/>
            <person name="Shimamura S."/>
            <person name="Takaki Y."/>
            <person name="Nagai Y."/>
            <person name="Toyoda A."/>
            <person name="Suzuki Y."/>
            <person name="Arimoto A."/>
            <person name="Ishii H."/>
            <person name="Satoh N."/>
            <person name="Nishiyama T."/>
            <person name="Hasebe M."/>
            <person name="Maruyama T."/>
            <person name="Minagawa J."/>
            <person name="Obokata J."/>
            <person name="Shigenobu S."/>
        </authorList>
    </citation>
    <scope>NUCLEOTIDE SEQUENCE [LARGE SCALE GENOMIC DNA]</scope>
</reference>
<dbReference type="InterPro" id="IPR045609">
    <property type="entry name" value="DUF6451"/>
</dbReference>
<name>A0AAV4HNY7_9GAST</name>
<feature type="domain" description="DUF6451" evidence="1">
    <location>
        <begin position="78"/>
        <end position="109"/>
    </location>
</feature>
<accession>A0AAV4HNY7</accession>
<comment type="caution">
    <text evidence="2">The sequence shown here is derived from an EMBL/GenBank/DDBJ whole genome shotgun (WGS) entry which is preliminary data.</text>
</comment>
<evidence type="ECO:0000313" key="3">
    <source>
        <dbReference type="Proteomes" id="UP000762676"/>
    </source>
</evidence>
<keyword evidence="3" id="KW-1185">Reference proteome</keyword>
<dbReference type="EMBL" id="BMAT01005695">
    <property type="protein sequence ID" value="GFR98435.1"/>
    <property type="molecule type" value="Genomic_DNA"/>
</dbReference>
<dbReference type="Proteomes" id="UP000762676">
    <property type="component" value="Unassembled WGS sequence"/>
</dbReference>